<reference evidence="2 3" key="1">
    <citation type="submission" date="2014-11" db="EMBL/GenBank/DDBJ databases">
        <title>Genetic blueprint of the zoonotic pathogen Toxocara canis.</title>
        <authorList>
            <person name="Zhu X.-Q."/>
            <person name="Korhonen P.K."/>
            <person name="Cai H."/>
            <person name="Young N.D."/>
            <person name="Nejsum P."/>
            <person name="von Samson-Himmelstjerna G."/>
            <person name="Boag P.R."/>
            <person name="Tan P."/>
            <person name="Li Q."/>
            <person name="Min J."/>
            <person name="Yang Y."/>
            <person name="Wang X."/>
            <person name="Fang X."/>
            <person name="Hall R.S."/>
            <person name="Hofmann A."/>
            <person name="Sternberg P.W."/>
            <person name="Jex A.R."/>
            <person name="Gasser R.B."/>
        </authorList>
    </citation>
    <scope>NUCLEOTIDE SEQUENCE [LARGE SCALE GENOMIC DNA]</scope>
    <source>
        <strain evidence="2">PN_DK_2014</strain>
    </source>
</reference>
<feature type="transmembrane region" description="Helical" evidence="1">
    <location>
        <begin position="114"/>
        <end position="136"/>
    </location>
</feature>
<keyword evidence="3" id="KW-1185">Reference proteome</keyword>
<evidence type="ECO:0000313" key="3">
    <source>
        <dbReference type="Proteomes" id="UP000031036"/>
    </source>
</evidence>
<dbReference type="EMBL" id="JPKZ01003233">
    <property type="protein sequence ID" value="KHN72605.1"/>
    <property type="molecule type" value="Genomic_DNA"/>
</dbReference>
<keyword evidence="1" id="KW-0812">Transmembrane</keyword>
<sequence length="166" mass="19192">MIENLTSAYASRNNALVLQQYERMQLKKRERFRNLSKINEACIHRKSCPEVSVSSPDNRVLHCPSQLLIPHLEHQIQCWEFFSLVSVAIDFPLRSFRVEFLRNSSAVENELMQFPFTFMLSIAVAVASFLNAWLIASVKAKVTAATYFKKNISQEFFSSRIDRLSI</sequence>
<keyword evidence="1" id="KW-0472">Membrane</keyword>
<proteinExistence type="predicted"/>
<evidence type="ECO:0000256" key="1">
    <source>
        <dbReference type="SAM" id="Phobius"/>
    </source>
</evidence>
<dbReference type="AlphaFoldDB" id="A0A0B2UUT3"/>
<name>A0A0B2UUT3_TOXCA</name>
<organism evidence="2 3">
    <name type="scientific">Toxocara canis</name>
    <name type="common">Canine roundworm</name>
    <dbReference type="NCBI Taxonomy" id="6265"/>
    <lineage>
        <taxon>Eukaryota</taxon>
        <taxon>Metazoa</taxon>
        <taxon>Ecdysozoa</taxon>
        <taxon>Nematoda</taxon>
        <taxon>Chromadorea</taxon>
        <taxon>Rhabditida</taxon>
        <taxon>Spirurina</taxon>
        <taxon>Ascaridomorpha</taxon>
        <taxon>Ascaridoidea</taxon>
        <taxon>Toxocaridae</taxon>
        <taxon>Toxocara</taxon>
    </lineage>
</organism>
<gene>
    <name evidence="2" type="ORF">Tcan_00151</name>
</gene>
<comment type="caution">
    <text evidence="2">The sequence shown here is derived from an EMBL/GenBank/DDBJ whole genome shotgun (WGS) entry which is preliminary data.</text>
</comment>
<keyword evidence="1" id="KW-1133">Transmembrane helix</keyword>
<protein>
    <submittedName>
        <fullName evidence="2">Uncharacterized protein</fullName>
    </submittedName>
</protein>
<evidence type="ECO:0000313" key="2">
    <source>
        <dbReference type="EMBL" id="KHN72605.1"/>
    </source>
</evidence>
<accession>A0A0B2UUT3</accession>
<dbReference type="Proteomes" id="UP000031036">
    <property type="component" value="Unassembled WGS sequence"/>
</dbReference>